<keyword evidence="2" id="KW-1185">Reference proteome</keyword>
<dbReference type="Proteomes" id="UP000030645">
    <property type="component" value="Unassembled WGS sequence"/>
</dbReference>
<proteinExistence type="predicted"/>
<dbReference type="AlphaFoldDB" id="W9QNN4"/>
<name>W9QNN4_9ROSA</name>
<organism evidence="1 2">
    <name type="scientific">Morus notabilis</name>
    <dbReference type="NCBI Taxonomy" id="981085"/>
    <lineage>
        <taxon>Eukaryota</taxon>
        <taxon>Viridiplantae</taxon>
        <taxon>Streptophyta</taxon>
        <taxon>Embryophyta</taxon>
        <taxon>Tracheophyta</taxon>
        <taxon>Spermatophyta</taxon>
        <taxon>Magnoliopsida</taxon>
        <taxon>eudicotyledons</taxon>
        <taxon>Gunneridae</taxon>
        <taxon>Pentapetalae</taxon>
        <taxon>rosids</taxon>
        <taxon>fabids</taxon>
        <taxon>Rosales</taxon>
        <taxon>Moraceae</taxon>
        <taxon>Moreae</taxon>
        <taxon>Morus</taxon>
    </lineage>
</organism>
<dbReference type="EMBL" id="KE343877">
    <property type="protein sequence ID" value="EXB44641.1"/>
    <property type="molecule type" value="Genomic_DNA"/>
</dbReference>
<evidence type="ECO:0000313" key="2">
    <source>
        <dbReference type="Proteomes" id="UP000030645"/>
    </source>
</evidence>
<protein>
    <submittedName>
        <fullName evidence="1">Uncharacterized protein</fullName>
    </submittedName>
</protein>
<evidence type="ECO:0000313" key="1">
    <source>
        <dbReference type="EMBL" id="EXB44641.1"/>
    </source>
</evidence>
<sequence>MGQFLFRTRLQIVTATVKGKVQNWVDDAPDNVDMYTLKVHHGGGIFDRMALYVMLENLRPRFKSVQEVITFVNFRILQSHNGFSSIAPFAA</sequence>
<accession>W9QNN4</accession>
<gene>
    <name evidence="1" type="ORF">L484_010332</name>
</gene>
<reference evidence="2" key="1">
    <citation type="submission" date="2013-01" db="EMBL/GenBank/DDBJ databases">
        <title>Draft Genome Sequence of a Mulberry Tree, Morus notabilis C.K. Schneid.</title>
        <authorList>
            <person name="He N."/>
            <person name="Zhao S."/>
        </authorList>
    </citation>
    <scope>NUCLEOTIDE SEQUENCE</scope>
</reference>